<evidence type="ECO:0000313" key="3">
    <source>
        <dbReference type="Proteomes" id="UP000886595"/>
    </source>
</evidence>
<evidence type="ECO:0000313" key="2">
    <source>
        <dbReference type="EMBL" id="KAG2323007.1"/>
    </source>
</evidence>
<proteinExistence type="predicted"/>
<protein>
    <submittedName>
        <fullName evidence="2">Uncharacterized protein</fullName>
    </submittedName>
</protein>
<name>A0A8X8B6E6_BRACI</name>
<feature type="region of interest" description="Disordered" evidence="1">
    <location>
        <begin position="19"/>
        <end position="75"/>
    </location>
</feature>
<accession>A0A8X8B6E6</accession>
<reference evidence="2 3" key="1">
    <citation type="submission" date="2020-02" db="EMBL/GenBank/DDBJ databases">
        <authorList>
            <person name="Ma Q."/>
            <person name="Huang Y."/>
            <person name="Song X."/>
            <person name="Pei D."/>
        </authorList>
    </citation>
    <scope>NUCLEOTIDE SEQUENCE [LARGE SCALE GENOMIC DNA]</scope>
    <source>
        <strain evidence="2">Sxm20200214</strain>
        <tissue evidence="2">Leaf</tissue>
    </source>
</reference>
<sequence length="75" mass="8073">MDVSAAVSTKAGLIPGSIPVVSKQGRQSSMTEEKLRKQRPRIESTAVEDSRAQERARKPTMELNDVTGSLDSDGS</sequence>
<gene>
    <name evidence="2" type="ORF">Bca52824_016220</name>
</gene>
<dbReference type="AlphaFoldDB" id="A0A8X8B6E6"/>
<evidence type="ECO:0000256" key="1">
    <source>
        <dbReference type="SAM" id="MobiDB-lite"/>
    </source>
</evidence>
<dbReference type="EMBL" id="JAAMPC010000003">
    <property type="protein sequence ID" value="KAG2323007.1"/>
    <property type="molecule type" value="Genomic_DNA"/>
</dbReference>
<feature type="compositionally biased region" description="Basic and acidic residues" evidence="1">
    <location>
        <begin position="48"/>
        <end position="60"/>
    </location>
</feature>
<comment type="caution">
    <text evidence="2">The sequence shown here is derived from an EMBL/GenBank/DDBJ whole genome shotgun (WGS) entry which is preliminary data.</text>
</comment>
<keyword evidence="3" id="KW-1185">Reference proteome</keyword>
<feature type="compositionally biased region" description="Polar residues" evidence="1">
    <location>
        <begin position="66"/>
        <end position="75"/>
    </location>
</feature>
<organism evidence="2 3">
    <name type="scientific">Brassica carinata</name>
    <name type="common">Ethiopian mustard</name>
    <name type="synonym">Abyssinian cabbage</name>
    <dbReference type="NCBI Taxonomy" id="52824"/>
    <lineage>
        <taxon>Eukaryota</taxon>
        <taxon>Viridiplantae</taxon>
        <taxon>Streptophyta</taxon>
        <taxon>Embryophyta</taxon>
        <taxon>Tracheophyta</taxon>
        <taxon>Spermatophyta</taxon>
        <taxon>Magnoliopsida</taxon>
        <taxon>eudicotyledons</taxon>
        <taxon>Gunneridae</taxon>
        <taxon>Pentapetalae</taxon>
        <taxon>rosids</taxon>
        <taxon>malvids</taxon>
        <taxon>Brassicales</taxon>
        <taxon>Brassicaceae</taxon>
        <taxon>Brassiceae</taxon>
        <taxon>Brassica</taxon>
    </lineage>
</organism>
<dbReference type="Proteomes" id="UP000886595">
    <property type="component" value="Unassembled WGS sequence"/>
</dbReference>